<dbReference type="AlphaFoldDB" id="A0A4V1IVL5"/>
<dbReference type="Proteomes" id="UP000271241">
    <property type="component" value="Unassembled WGS sequence"/>
</dbReference>
<feature type="region of interest" description="Disordered" evidence="2">
    <location>
        <begin position="1"/>
        <end position="37"/>
    </location>
</feature>
<sequence length="535" mass="61823">MTNPSLAAQPASPAAPESAAQQQAPQNQPQATDELSVKCGEHRKKLIELRRIKGRLQVIEEGQLATKNRAAVKRYKDEAKDLRERIDKQEQVIDGDWVDFARELMAAYLEQNLLAASEDEKWKYAEDAERWIYEQQEEAIASYIHSNWHAPGSPFRDIRKRHHTDKPEENINDHRRNNIFTILQYDGKLPENHDLSPNCIEVVKVAGSNLDFDRDPDSDPGPSSRASAGSSTDQGIPAYAVTMLEKLKRARTCEGANEWKQKHRAFNNRHYVEGDVVKLANGELPPFHADRKELKAVKHQMELLCDDNFKECIWSEFDIRILVHALLMETKLRLTKDKRFGLFATRDLEIRSGAVYRYADDQSEKTFSITFKPDFRLSILMNWLQTTKEEVRPKMAKGILKNELCFMQCEIKKGINNDDDVRAKLFFQMIESICRQERQYYGTISKDNIRKAHAPFCVGAFLHGFQIDFYLAVPAHPDDNEKNYRIYHYKTVKLVPRHRNTIDRNRYVEASVAFCNQVDLKSNSLPTERKGVSLI</sequence>
<name>A0A4V1IVL5_9FUNG</name>
<dbReference type="EMBL" id="KZ993698">
    <property type="protein sequence ID" value="RKP04479.1"/>
    <property type="molecule type" value="Genomic_DNA"/>
</dbReference>
<feature type="coiled-coil region" evidence="1">
    <location>
        <begin position="65"/>
        <end position="92"/>
    </location>
</feature>
<keyword evidence="4" id="KW-1185">Reference proteome</keyword>
<gene>
    <name evidence="3" type="ORF">THASP1DRAFT_33751</name>
</gene>
<reference evidence="4" key="1">
    <citation type="journal article" date="2018" name="Nat. Microbiol.">
        <title>Leveraging single-cell genomics to expand the fungal tree of life.</title>
        <authorList>
            <person name="Ahrendt S.R."/>
            <person name="Quandt C.A."/>
            <person name="Ciobanu D."/>
            <person name="Clum A."/>
            <person name="Salamov A."/>
            <person name="Andreopoulos B."/>
            <person name="Cheng J.F."/>
            <person name="Woyke T."/>
            <person name="Pelin A."/>
            <person name="Henrissat B."/>
            <person name="Reynolds N.K."/>
            <person name="Benny G.L."/>
            <person name="Smith M.E."/>
            <person name="James T.Y."/>
            <person name="Grigoriev I.V."/>
        </authorList>
    </citation>
    <scope>NUCLEOTIDE SEQUENCE [LARGE SCALE GENOMIC DNA]</scope>
    <source>
        <strain evidence="4">RSA 1356</strain>
    </source>
</reference>
<keyword evidence="1" id="KW-0175">Coiled coil</keyword>
<protein>
    <submittedName>
        <fullName evidence="3">Uncharacterized protein</fullName>
    </submittedName>
</protein>
<feature type="compositionally biased region" description="Low complexity" evidence="2">
    <location>
        <begin position="1"/>
        <end position="31"/>
    </location>
</feature>
<feature type="region of interest" description="Disordered" evidence="2">
    <location>
        <begin position="210"/>
        <end position="233"/>
    </location>
</feature>
<organism evidence="3 4">
    <name type="scientific">Thamnocephalis sphaerospora</name>
    <dbReference type="NCBI Taxonomy" id="78915"/>
    <lineage>
        <taxon>Eukaryota</taxon>
        <taxon>Fungi</taxon>
        <taxon>Fungi incertae sedis</taxon>
        <taxon>Zoopagomycota</taxon>
        <taxon>Zoopagomycotina</taxon>
        <taxon>Zoopagomycetes</taxon>
        <taxon>Zoopagales</taxon>
        <taxon>Sigmoideomycetaceae</taxon>
        <taxon>Thamnocephalis</taxon>
    </lineage>
</organism>
<evidence type="ECO:0000256" key="1">
    <source>
        <dbReference type="SAM" id="Coils"/>
    </source>
</evidence>
<feature type="compositionally biased region" description="Low complexity" evidence="2">
    <location>
        <begin position="220"/>
        <end position="231"/>
    </location>
</feature>
<evidence type="ECO:0000256" key="2">
    <source>
        <dbReference type="SAM" id="MobiDB-lite"/>
    </source>
</evidence>
<proteinExistence type="predicted"/>
<evidence type="ECO:0000313" key="4">
    <source>
        <dbReference type="Proteomes" id="UP000271241"/>
    </source>
</evidence>
<evidence type="ECO:0000313" key="3">
    <source>
        <dbReference type="EMBL" id="RKP04479.1"/>
    </source>
</evidence>
<accession>A0A4V1IVL5</accession>